<reference evidence="2" key="1">
    <citation type="submission" date="2021-03" db="EMBL/GenBank/DDBJ databases">
        <title>Proteiniclasticum marinus sp. nov., isolated from tidal flat sediment.</title>
        <authorList>
            <person name="Namirimu T."/>
            <person name="Yang J.-A."/>
            <person name="Yang S.-H."/>
            <person name="Kim Y.-J."/>
            <person name="Kwon K.K."/>
        </authorList>
    </citation>
    <scope>NUCLEOTIDE SEQUENCE</scope>
    <source>
        <strain evidence="2">SCR006</strain>
    </source>
</reference>
<sequence>MKHLIINGLVIIGLIGLIVGYPLLAYVSGVATIWDHISEVASGAQTSTLTFWIALLVGIGIASNSPFSWWQGILIGFTIEGFIMLVLSIATVLISNRRF</sequence>
<feature type="transmembrane region" description="Helical" evidence="1">
    <location>
        <begin position="46"/>
        <end position="63"/>
    </location>
</feature>
<evidence type="ECO:0000313" key="3">
    <source>
        <dbReference type="Proteomes" id="UP000664218"/>
    </source>
</evidence>
<protein>
    <submittedName>
        <fullName evidence="2">Uncharacterized protein</fullName>
    </submittedName>
</protein>
<keyword evidence="1" id="KW-0472">Membrane</keyword>
<organism evidence="2 3">
    <name type="scientific">Proteiniclasticum aestuarii</name>
    <dbReference type="NCBI Taxonomy" id="2817862"/>
    <lineage>
        <taxon>Bacteria</taxon>
        <taxon>Bacillati</taxon>
        <taxon>Bacillota</taxon>
        <taxon>Clostridia</taxon>
        <taxon>Eubacteriales</taxon>
        <taxon>Clostridiaceae</taxon>
        <taxon>Proteiniclasticum</taxon>
    </lineage>
</organism>
<name>A0A939H5A3_9CLOT</name>
<gene>
    <name evidence="2" type="ORF">J3A84_05440</name>
</gene>
<dbReference type="RefSeq" id="WP_207598992.1">
    <property type="nucleotide sequence ID" value="NZ_JAFNJU010000003.1"/>
</dbReference>
<evidence type="ECO:0000313" key="2">
    <source>
        <dbReference type="EMBL" id="MBO1264482.1"/>
    </source>
</evidence>
<dbReference type="Proteomes" id="UP000664218">
    <property type="component" value="Unassembled WGS sequence"/>
</dbReference>
<keyword evidence="3" id="KW-1185">Reference proteome</keyword>
<feature type="transmembrane region" description="Helical" evidence="1">
    <location>
        <begin position="69"/>
        <end position="94"/>
    </location>
</feature>
<feature type="transmembrane region" description="Helical" evidence="1">
    <location>
        <begin position="6"/>
        <end position="34"/>
    </location>
</feature>
<accession>A0A939H5A3</accession>
<keyword evidence="1" id="KW-1133">Transmembrane helix</keyword>
<proteinExistence type="predicted"/>
<evidence type="ECO:0000256" key="1">
    <source>
        <dbReference type="SAM" id="Phobius"/>
    </source>
</evidence>
<comment type="caution">
    <text evidence="2">The sequence shown here is derived from an EMBL/GenBank/DDBJ whole genome shotgun (WGS) entry which is preliminary data.</text>
</comment>
<keyword evidence="1" id="KW-0812">Transmembrane</keyword>
<dbReference type="EMBL" id="JAFNJU010000003">
    <property type="protein sequence ID" value="MBO1264482.1"/>
    <property type="molecule type" value="Genomic_DNA"/>
</dbReference>
<dbReference type="AlphaFoldDB" id="A0A939H5A3"/>